<keyword evidence="2" id="KW-1133">Transmembrane helix</keyword>
<dbReference type="Proteomes" id="UP001180020">
    <property type="component" value="Unassembled WGS sequence"/>
</dbReference>
<keyword evidence="2" id="KW-0472">Membrane</keyword>
<dbReference type="AlphaFoldDB" id="A0AAV9E582"/>
<reference evidence="3" key="1">
    <citation type="journal article" date="2023" name="Nat. Commun.">
        <title>Diploid and tetraploid genomes of Acorus and the evolution of monocots.</title>
        <authorList>
            <person name="Ma L."/>
            <person name="Liu K.W."/>
            <person name="Li Z."/>
            <person name="Hsiao Y.Y."/>
            <person name="Qi Y."/>
            <person name="Fu T."/>
            <person name="Tang G.D."/>
            <person name="Zhang D."/>
            <person name="Sun W.H."/>
            <person name="Liu D.K."/>
            <person name="Li Y."/>
            <person name="Chen G.Z."/>
            <person name="Liu X.D."/>
            <person name="Liao X.Y."/>
            <person name="Jiang Y.T."/>
            <person name="Yu X."/>
            <person name="Hao Y."/>
            <person name="Huang J."/>
            <person name="Zhao X.W."/>
            <person name="Ke S."/>
            <person name="Chen Y.Y."/>
            <person name="Wu W.L."/>
            <person name="Hsu J.L."/>
            <person name="Lin Y.F."/>
            <person name="Huang M.D."/>
            <person name="Li C.Y."/>
            <person name="Huang L."/>
            <person name="Wang Z.W."/>
            <person name="Zhao X."/>
            <person name="Zhong W.Y."/>
            <person name="Peng D.H."/>
            <person name="Ahmad S."/>
            <person name="Lan S."/>
            <person name="Zhang J.S."/>
            <person name="Tsai W.C."/>
            <person name="Van de Peer Y."/>
            <person name="Liu Z.J."/>
        </authorList>
    </citation>
    <scope>NUCLEOTIDE SEQUENCE</scope>
    <source>
        <strain evidence="3">CP</strain>
    </source>
</reference>
<name>A0AAV9E582_ACOCL</name>
<gene>
    <name evidence="3" type="ORF">QJS10_CPA09g01071</name>
</gene>
<evidence type="ECO:0000313" key="3">
    <source>
        <dbReference type="EMBL" id="KAK1308434.1"/>
    </source>
</evidence>
<keyword evidence="4" id="KW-1185">Reference proteome</keyword>
<accession>A0AAV9E582</accession>
<comment type="caution">
    <text evidence="3">The sequence shown here is derived from an EMBL/GenBank/DDBJ whole genome shotgun (WGS) entry which is preliminary data.</text>
</comment>
<reference evidence="3" key="2">
    <citation type="submission" date="2023-06" db="EMBL/GenBank/DDBJ databases">
        <authorList>
            <person name="Ma L."/>
            <person name="Liu K.-W."/>
            <person name="Li Z."/>
            <person name="Hsiao Y.-Y."/>
            <person name="Qi Y."/>
            <person name="Fu T."/>
            <person name="Tang G."/>
            <person name="Zhang D."/>
            <person name="Sun W.-H."/>
            <person name="Liu D.-K."/>
            <person name="Li Y."/>
            <person name="Chen G.-Z."/>
            <person name="Liu X.-D."/>
            <person name="Liao X.-Y."/>
            <person name="Jiang Y.-T."/>
            <person name="Yu X."/>
            <person name="Hao Y."/>
            <person name="Huang J."/>
            <person name="Zhao X.-W."/>
            <person name="Ke S."/>
            <person name="Chen Y.-Y."/>
            <person name="Wu W.-L."/>
            <person name="Hsu J.-L."/>
            <person name="Lin Y.-F."/>
            <person name="Huang M.-D."/>
            <person name="Li C.-Y."/>
            <person name="Huang L."/>
            <person name="Wang Z.-W."/>
            <person name="Zhao X."/>
            <person name="Zhong W.-Y."/>
            <person name="Peng D.-H."/>
            <person name="Ahmad S."/>
            <person name="Lan S."/>
            <person name="Zhang J.-S."/>
            <person name="Tsai W.-C."/>
            <person name="Van De Peer Y."/>
            <person name="Liu Z.-J."/>
        </authorList>
    </citation>
    <scope>NUCLEOTIDE SEQUENCE</scope>
    <source>
        <strain evidence="3">CP</strain>
        <tissue evidence="3">Leaves</tissue>
    </source>
</reference>
<proteinExistence type="predicted"/>
<evidence type="ECO:0000256" key="2">
    <source>
        <dbReference type="SAM" id="Phobius"/>
    </source>
</evidence>
<organism evidence="3 4">
    <name type="scientific">Acorus calamus</name>
    <name type="common">Sweet flag</name>
    <dbReference type="NCBI Taxonomy" id="4465"/>
    <lineage>
        <taxon>Eukaryota</taxon>
        <taxon>Viridiplantae</taxon>
        <taxon>Streptophyta</taxon>
        <taxon>Embryophyta</taxon>
        <taxon>Tracheophyta</taxon>
        <taxon>Spermatophyta</taxon>
        <taxon>Magnoliopsida</taxon>
        <taxon>Liliopsida</taxon>
        <taxon>Acoraceae</taxon>
        <taxon>Acorus</taxon>
    </lineage>
</organism>
<protein>
    <submittedName>
        <fullName evidence="3">Uncharacterized protein</fullName>
    </submittedName>
</protein>
<evidence type="ECO:0000313" key="4">
    <source>
        <dbReference type="Proteomes" id="UP001180020"/>
    </source>
</evidence>
<feature type="region of interest" description="Disordered" evidence="1">
    <location>
        <begin position="68"/>
        <end position="87"/>
    </location>
</feature>
<sequence length="87" mass="9341">MRTISASKFAPCFLCISAGAIISLPEMRELMHNLIFMAYAVVIFVAFTLSLAMTLLSVIWAPSAAAYGPSPRVARPAPAPPRAIQFS</sequence>
<evidence type="ECO:0000256" key="1">
    <source>
        <dbReference type="SAM" id="MobiDB-lite"/>
    </source>
</evidence>
<dbReference type="EMBL" id="JAUJYO010000009">
    <property type="protein sequence ID" value="KAK1308434.1"/>
    <property type="molecule type" value="Genomic_DNA"/>
</dbReference>
<keyword evidence="2" id="KW-0812">Transmembrane</keyword>
<feature type="transmembrane region" description="Helical" evidence="2">
    <location>
        <begin position="36"/>
        <end position="61"/>
    </location>
</feature>